<feature type="domain" description="SAM-dependent MTase RsmB/NOP-type" evidence="6">
    <location>
        <begin position="23"/>
        <end position="300"/>
    </location>
</feature>
<keyword evidence="4 5" id="KW-0694">RNA-binding</keyword>
<dbReference type="Proteomes" id="UP000189733">
    <property type="component" value="Unassembled WGS sequence"/>
</dbReference>
<sequence length="449" mass="49135">MASYSLYSRRSSFFDQTTMHKNTPYSNQQEPGRTFRMACRAQDHELARELLNAQGYTFTQESFSDLAFALTSEPQALGGSLANRFGLIYIQDRSSMLPPLMLNPKPGEAVLDMCASPGGKTGLLSLLVGPEGFVIGNEPNPARLETLRRNLHRNNALNSATCSFNGEEIPLEDESFQSILLDPPCSGWGTVNKNPNVIDMWSGDKTEPLEKLQRKLLERAAELLVPGGHVLYSTCTTNPRENEDQVDFAIRELGLELEPLEHPAGFTVDKPTLAHLEGVLRVGGGQEGGQGFFLARLKKPGTPVAPKRQDKFSLPGKPLTRAEKELCTAAGIDLDALPPGEIYNFGGKLFFIHEQAMRIIPSDMRWQGVPIGKYNGKKVKADARLRSLLPSVESGAPYVDVESVETIEALFSGQSIPAPAKGNWAGLAFKGKALARLVVKGSRALWSDR</sequence>
<dbReference type="SUPFAM" id="SSF53335">
    <property type="entry name" value="S-adenosyl-L-methionine-dependent methyltransferases"/>
    <property type="match status" value="1"/>
</dbReference>
<reference evidence="7 8" key="1">
    <citation type="submission" date="2017-02" db="EMBL/GenBank/DDBJ databases">
        <authorList>
            <person name="Peterson S.W."/>
        </authorList>
    </citation>
    <scope>NUCLEOTIDE SEQUENCE [LARGE SCALE GENOMIC DNA]</scope>
    <source>
        <strain evidence="7 8">DSM 18034</strain>
    </source>
</reference>
<dbReference type="AlphaFoldDB" id="A0A1T4X5D5"/>
<evidence type="ECO:0000256" key="1">
    <source>
        <dbReference type="ARBA" id="ARBA00022603"/>
    </source>
</evidence>
<dbReference type="PRINTS" id="PR02008">
    <property type="entry name" value="RCMTFAMILY"/>
</dbReference>
<dbReference type="InterPro" id="IPR001678">
    <property type="entry name" value="MeTrfase_RsmB-F_NOP2_dom"/>
</dbReference>
<keyword evidence="1 5" id="KW-0489">Methyltransferase</keyword>
<dbReference type="GO" id="GO:0001510">
    <property type="term" value="P:RNA methylation"/>
    <property type="evidence" value="ECO:0007669"/>
    <property type="project" value="InterPro"/>
</dbReference>
<evidence type="ECO:0000313" key="7">
    <source>
        <dbReference type="EMBL" id="SKA84275.1"/>
    </source>
</evidence>
<organism evidence="7 8">
    <name type="scientific">Desulfobaculum bizertense DSM 18034</name>
    <dbReference type="NCBI Taxonomy" id="1121442"/>
    <lineage>
        <taxon>Bacteria</taxon>
        <taxon>Pseudomonadati</taxon>
        <taxon>Thermodesulfobacteriota</taxon>
        <taxon>Desulfovibrionia</taxon>
        <taxon>Desulfovibrionales</taxon>
        <taxon>Desulfovibrionaceae</taxon>
        <taxon>Desulfobaculum</taxon>
    </lineage>
</organism>
<keyword evidence="2 5" id="KW-0808">Transferase</keyword>
<dbReference type="PROSITE" id="PS51686">
    <property type="entry name" value="SAM_MT_RSMB_NOP"/>
    <property type="match status" value="1"/>
</dbReference>
<dbReference type="STRING" id="1121442.SAMN02745702_02962"/>
<name>A0A1T4X5D5_9BACT</name>
<keyword evidence="3 5" id="KW-0949">S-adenosyl-L-methionine</keyword>
<dbReference type="CDD" id="cd02440">
    <property type="entry name" value="AdoMet_MTases"/>
    <property type="match status" value="1"/>
</dbReference>
<evidence type="ECO:0000313" key="8">
    <source>
        <dbReference type="Proteomes" id="UP000189733"/>
    </source>
</evidence>
<dbReference type="Pfam" id="PF01189">
    <property type="entry name" value="Methyltr_RsmB-F"/>
    <property type="match status" value="1"/>
</dbReference>
<feature type="binding site" evidence="5">
    <location>
        <position position="138"/>
    </location>
    <ligand>
        <name>S-adenosyl-L-methionine</name>
        <dbReference type="ChEBI" id="CHEBI:59789"/>
    </ligand>
</feature>
<feature type="active site" description="Nucleophile" evidence="5">
    <location>
        <position position="235"/>
    </location>
</feature>
<dbReference type="Gene3D" id="3.40.50.150">
    <property type="entry name" value="Vaccinia Virus protein VP39"/>
    <property type="match status" value="1"/>
</dbReference>
<dbReference type="InterPro" id="IPR049560">
    <property type="entry name" value="MeTrfase_RsmB-F_NOP2_cat"/>
</dbReference>
<accession>A0A1T4X5D5</accession>
<dbReference type="PANTHER" id="PTHR22807:SF30">
    <property type="entry name" value="28S RRNA (CYTOSINE(4447)-C(5))-METHYLTRANSFERASE-RELATED"/>
    <property type="match status" value="1"/>
</dbReference>
<dbReference type="InterPro" id="IPR023267">
    <property type="entry name" value="RCMT"/>
</dbReference>
<feature type="binding site" evidence="5">
    <location>
        <position position="182"/>
    </location>
    <ligand>
        <name>S-adenosyl-L-methionine</name>
        <dbReference type="ChEBI" id="CHEBI:59789"/>
    </ligand>
</feature>
<keyword evidence="8" id="KW-1185">Reference proteome</keyword>
<evidence type="ECO:0000256" key="4">
    <source>
        <dbReference type="ARBA" id="ARBA00022884"/>
    </source>
</evidence>
<evidence type="ECO:0000259" key="6">
    <source>
        <dbReference type="PROSITE" id="PS51686"/>
    </source>
</evidence>
<evidence type="ECO:0000256" key="5">
    <source>
        <dbReference type="PROSITE-ProRule" id="PRU01023"/>
    </source>
</evidence>
<dbReference type="EMBL" id="FUYA01000020">
    <property type="protein sequence ID" value="SKA84275.1"/>
    <property type="molecule type" value="Genomic_DNA"/>
</dbReference>
<dbReference type="GO" id="GO:0003723">
    <property type="term" value="F:RNA binding"/>
    <property type="evidence" value="ECO:0007669"/>
    <property type="project" value="UniProtKB-UniRule"/>
</dbReference>
<evidence type="ECO:0000256" key="2">
    <source>
        <dbReference type="ARBA" id="ARBA00022679"/>
    </source>
</evidence>
<dbReference type="PANTHER" id="PTHR22807">
    <property type="entry name" value="NOP2 YEAST -RELATED NOL1/NOP2/FMU SUN DOMAIN-CONTAINING"/>
    <property type="match status" value="1"/>
</dbReference>
<dbReference type="GO" id="GO:0008173">
    <property type="term" value="F:RNA methyltransferase activity"/>
    <property type="evidence" value="ECO:0007669"/>
    <property type="project" value="InterPro"/>
</dbReference>
<comment type="caution">
    <text evidence="5">Lacks conserved residue(s) required for the propagation of feature annotation.</text>
</comment>
<protein>
    <submittedName>
        <fullName evidence="7">16S rRNA (Cytosine1407-C5)-methyltransferase</fullName>
    </submittedName>
</protein>
<proteinExistence type="inferred from homology"/>
<evidence type="ECO:0000256" key="3">
    <source>
        <dbReference type="ARBA" id="ARBA00022691"/>
    </source>
</evidence>
<dbReference type="InterPro" id="IPR029063">
    <property type="entry name" value="SAM-dependent_MTases_sf"/>
</dbReference>
<gene>
    <name evidence="7" type="ORF">SAMN02745702_02962</name>
</gene>
<comment type="similarity">
    <text evidence="5">Belongs to the class I-like SAM-binding methyltransferase superfamily. RsmB/NOP family.</text>
</comment>
<dbReference type="RefSeq" id="WP_234985109.1">
    <property type="nucleotide sequence ID" value="NZ_FUYA01000020.1"/>
</dbReference>